<dbReference type="PANTHER" id="PTHR30612">
    <property type="entry name" value="SECA INNER MEMBRANE COMPONENT OF SEC PROTEIN SECRETION SYSTEM"/>
    <property type="match status" value="1"/>
</dbReference>
<dbReference type="Pfam" id="PF07516">
    <property type="entry name" value="SecA_SW"/>
    <property type="match status" value="1"/>
</dbReference>
<evidence type="ECO:0000256" key="15">
    <source>
        <dbReference type="HAMAP-Rule" id="MF_01382"/>
    </source>
</evidence>
<evidence type="ECO:0000256" key="10">
    <source>
        <dbReference type="ARBA" id="ARBA00022840"/>
    </source>
</evidence>
<dbReference type="Pfam" id="PF07517">
    <property type="entry name" value="SecA_DEAD"/>
    <property type="match status" value="1"/>
</dbReference>
<dbReference type="STRING" id="1802660.A2735_00710"/>
<dbReference type="NCBIfam" id="NF009538">
    <property type="entry name" value="PRK12904.1"/>
    <property type="match status" value="1"/>
</dbReference>
<dbReference type="GO" id="GO:0005886">
    <property type="term" value="C:plasma membrane"/>
    <property type="evidence" value="ECO:0007669"/>
    <property type="project" value="UniProtKB-SubCell"/>
</dbReference>
<comment type="caution">
    <text evidence="20">The sequence shown here is derived from an EMBL/GenBank/DDBJ whole genome shotgun (WGS) entry which is preliminary data.</text>
</comment>
<comment type="similarity">
    <text evidence="3 15 16">Belongs to the SecA family.</text>
</comment>
<evidence type="ECO:0000259" key="18">
    <source>
        <dbReference type="PROSITE" id="PS51194"/>
    </source>
</evidence>
<dbReference type="NCBIfam" id="NF006630">
    <property type="entry name" value="PRK09200.1"/>
    <property type="match status" value="1"/>
</dbReference>
<dbReference type="InterPro" id="IPR011115">
    <property type="entry name" value="SecA_DEAD"/>
</dbReference>
<keyword evidence="5 15" id="KW-1003">Cell membrane</keyword>
<dbReference type="InterPro" id="IPR036670">
    <property type="entry name" value="SecA_X-link_sf"/>
</dbReference>
<accession>A0A1F8EE15</accession>
<dbReference type="InterPro" id="IPR004027">
    <property type="entry name" value="SEC_C_motif"/>
</dbReference>
<dbReference type="Pfam" id="PF02810">
    <property type="entry name" value="SEC-C"/>
    <property type="match status" value="1"/>
</dbReference>
<dbReference type="SUPFAM" id="SSF81767">
    <property type="entry name" value="Pre-protein crosslinking domain of SecA"/>
    <property type="match status" value="1"/>
</dbReference>
<keyword evidence="11 15" id="KW-0653">Protein transport</keyword>
<organism evidence="20 21">
    <name type="scientific">Candidatus Yanofskybacteria bacterium RIFCSPHIGHO2_01_FULL_41_21</name>
    <dbReference type="NCBI Taxonomy" id="1802660"/>
    <lineage>
        <taxon>Bacteria</taxon>
        <taxon>Candidatus Yanofskyibacteriota</taxon>
    </lineage>
</organism>
<evidence type="ECO:0000256" key="6">
    <source>
        <dbReference type="ARBA" id="ARBA00022490"/>
    </source>
</evidence>
<keyword evidence="12 15" id="KW-1278">Translocase</keyword>
<dbReference type="FunFam" id="3.90.1440.10:FF:000002">
    <property type="entry name" value="Protein translocase subunit SecA"/>
    <property type="match status" value="1"/>
</dbReference>
<keyword evidence="13 15" id="KW-0811">Translocation</keyword>
<feature type="domain" description="Helicase C-terminal" evidence="18">
    <location>
        <begin position="449"/>
        <end position="613"/>
    </location>
</feature>
<reference evidence="20 21" key="1">
    <citation type="journal article" date="2016" name="Nat. Commun.">
        <title>Thousands of microbial genomes shed light on interconnected biogeochemical processes in an aquifer system.</title>
        <authorList>
            <person name="Anantharaman K."/>
            <person name="Brown C.T."/>
            <person name="Hug L.A."/>
            <person name="Sharon I."/>
            <person name="Castelle C.J."/>
            <person name="Probst A.J."/>
            <person name="Thomas B.C."/>
            <person name="Singh A."/>
            <person name="Wilkins M.J."/>
            <person name="Karaoz U."/>
            <person name="Brodie E.L."/>
            <person name="Williams K.H."/>
            <person name="Hubbard S.S."/>
            <person name="Banfield J.F."/>
        </authorList>
    </citation>
    <scope>NUCLEOTIDE SEQUENCE [LARGE SCALE GENOMIC DNA]</scope>
</reference>
<dbReference type="GO" id="GO:0046872">
    <property type="term" value="F:metal ion binding"/>
    <property type="evidence" value="ECO:0007669"/>
    <property type="project" value="UniProtKB-KW"/>
</dbReference>
<gene>
    <name evidence="15" type="primary">secA</name>
    <name evidence="20" type="ORF">A2735_00710</name>
</gene>
<evidence type="ECO:0000313" key="20">
    <source>
        <dbReference type="EMBL" id="OGM98215.1"/>
    </source>
</evidence>
<keyword evidence="9" id="KW-0862">Zinc</keyword>
<dbReference type="GO" id="GO:0031522">
    <property type="term" value="C:cell envelope Sec protein transport complex"/>
    <property type="evidence" value="ECO:0007669"/>
    <property type="project" value="TreeGrafter"/>
</dbReference>
<dbReference type="HAMAP" id="MF_01382">
    <property type="entry name" value="SecA"/>
    <property type="match status" value="1"/>
</dbReference>
<evidence type="ECO:0000256" key="8">
    <source>
        <dbReference type="ARBA" id="ARBA00022741"/>
    </source>
</evidence>
<evidence type="ECO:0000256" key="4">
    <source>
        <dbReference type="ARBA" id="ARBA00022448"/>
    </source>
</evidence>
<evidence type="ECO:0000256" key="3">
    <source>
        <dbReference type="ARBA" id="ARBA00007650"/>
    </source>
</evidence>
<comment type="cofactor">
    <cofactor evidence="1">
        <name>Zn(2+)</name>
        <dbReference type="ChEBI" id="CHEBI:29105"/>
    </cofactor>
</comment>
<evidence type="ECO:0000259" key="19">
    <source>
        <dbReference type="PROSITE" id="PS51196"/>
    </source>
</evidence>
<feature type="domain" description="Helicase ATP-binding" evidence="17">
    <location>
        <begin position="87"/>
        <end position="280"/>
    </location>
</feature>
<dbReference type="PRINTS" id="PR00906">
    <property type="entry name" value="SECA"/>
</dbReference>
<dbReference type="CDD" id="cd18803">
    <property type="entry name" value="SF2_C_secA"/>
    <property type="match status" value="1"/>
</dbReference>
<dbReference type="InterPro" id="IPR000185">
    <property type="entry name" value="SecA"/>
</dbReference>
<dbReference type="SUPFAM" id="SSF81886">
    <property type="entry name" value="Helical scaffold and wing domains of SecA"/>
    <property type="match status" value="1"/>
</dbReference>
<keyword evidence="4 15" id="KW-0813">Transport</keyword>
<evidence type="ECO:0000256" key="5">
    <source>
        <dbReference type="ARBA" id="ARBA00022475"/>
    </source>
</evidence>
<keyword evidence="8 15" id="KW-0547">Nucleotide-binding</keyword>
<dbReference type="InterPro" id="IPR027417">
    <property type="entry name" value="P-loop_NTPase"/>
</dbReference>
<feature type="binding site" evidence="15">
    <location>
        <position position="85"/>
    </location>
    <ligand>
        <name>ATP</name>
        <dbReference type="ChEBI" id="CHEBI:30616"/>
    </ligand>
</feature>
<comment type="catalytic activity">
    <reaction evidence="15">
        <text>ATP + H2O + cellular proteinSide 1 = ADP + phosphate + cellular proteinSide 2.</text>
        <dbReference type="EC" id="7.4.2.8"/>
    </reaction>
</comment>
<name>A0A1F8EE15_9BACT</name>
<evidence type="ECO:0000256" key="13">
    <source>
        <dbReference type="ARBA" id="ARBA00023010"/>
    </source>
</evidence>
<evidence type="ECO:0000313" key="21">
    <source>
        <dbReference type="Proteomes" id="UP000178520"/>
    </source>
</evidence>
<dbReference type="NCBIfam" id="TIGR00963">
    <property type="entry name" value="secA"/>
    <property type="match status" value="1"/>
</dbReference>
<dbReference type="EMBL" id="MGJA01000003">
    <property type="protein sequence ID" value="OGM98215.1"/>
    <property type="molecule type" value="Genomic_DNA"/>
</dbReference>
<protein>
    <recommendedName>
        <fullName evidence="15 16">Protein translocase subunit SecA</fullName>
        <ecNumber evidence="15">7.4.2.8</ecNumber>
    </recommendedName>
</protein>
<evidence type="ECO:0000256" key="2">
    <source>
        <dbReference type="ARBA" id="ARBA00004170"/>
    </source>
</evidence>
<dbReference type="GO" id="GO:0043952">
    <property type="term" value="P:protein transport by the Sec complex"/>
    <property type="evidence" value="ECO:0007669"/>
    <property type="project" value="TreeGrafter"/>
</dbReference>
<comment type="subcellular location">
    <subcellularLocation>
        <location evidence="15">Cell membrane</location>
        <topology evidence="15">Peripheral membrane protein</topology>
        <orientation evidence="15">Cytoplasmic side</orientation>
    </subcellularLocation>
    <subcellularLocation>
        <location evidence="15">Cytoplasm</location>
    </subcellularLocation>
    <subcellularLocation>
        <location evidence="2">Membrane</location>
        <topology evidence="2">Peripheral membrane protein</topology>
    </subcellularLocation>
    <text evidence="15">Distribution is 50-50.</text>
</comment>
<evidence type="ECO:0000256" key="9">
    <source>
        <dbReference type="ARBA" id="ARBA00022833"/>
    </source>
</evidence>
<keyword evidence="6 15" id="KW-0963">Cytoplasm</keyword>
<dbReference type="GO" id="GO:0005829">
    <property type="term" value="C:cytosol"/>
    <property type="evidence" value="ECO:0007669"/>
    <property type="project" value="TreeGrafter"/>
</dbReference>
<dbReference type="Pfam" id="PF21090">
    <property type="entry name" value="P-loop_SecA"/>
    <property type="match status" value="2"/>
</dbReference>
<keyword evidence="10 15" id="KW-0067">ATP-binding</keyword>
<dbReference type="InterPro" id="IPR011130">
    <property type="entry name" value="SecA_preprotein_X-link_dom"/>
</dbReference>
<evidence type="ECO:0000256" key="11">
    <source>
        <dbReference type="ARBA" id="ARBA00022927"/>
    </source>
</evidence>
<dbReference type="Gene3D" id="1.10.3060.10">
    <property type="entry name" value="Helical scaffold and wing domains of SecA"/>
    <property type="match status" value="1"/>
</dbReference>
<dbReference type="GO" id="GO:0006605">
    <property type="term" value="P:protein targeting"/>
    <property type="evidence" value="ECO:0007669"/>
    <property type="project" value="UniProtKB-UniRule"/>
</dbReference>
<dbReference type="PROSITE" id="PS51194">
    <property type="entry name" value="HELICASE_CTER"/>
    <property type="match status" value="1"/>
</dbReference>
<evidence type="ECO:0000256" key="14">
    <source>
        <dbReference type="ARBA" id="ARBA00023136"/>
    </source>
</evidence>
<dbReference type="InterPro" id="IPR036266">
    <property type="entry name" value="SecA_Wing/Scaffold_sf"/>
</dbReference>
<comment type="subunit">
    <text evidence="15">Monomer and homodimer. Part of the essential Sec protein translocation apparatus which comprises SecA, SecYEG and auxiliary proteins SecDF. Other proteins may also be involved.</text>
</comment>
<dbReference type="Gene3D" id="3.40.50.300">
    <property type="entry name" value="P-loop containing nucleotide triphosphate hydrolases"/>
    <property type="match status" value="3"/>
</dbReference>
<proteinExistence type="inferred from homology"/>
<dbReference type="InterPro" id="IPR011116">
    <property type="entry name" value="SecA_Wing/Scaffold"/>
</dbReference>
<dbReference type="EC" id="7.4.2.8" evidence="15"/>
<sequence>MAFLSSIFGDANKRYITSLEPTIKKINDLEKDLMGLSDEQLKEKTAEFKKRLADGETLDDLLPEAFATVREASRRTLGQRHYDVQLMGGIALHRGTITEMRTGEGKTLVATAPVYLNALTGKGVHMVTVNDYLARRDAAWMGQIYDALGLTVATINHEASYQYDASHVTKDEDKEEDTEGAFKIVHELLRPITRKQAYACDITYGTNNEYGFDYLRDNMAYSPEQMSQRSADEGGHNFAIVDEVDSILIDEARTPLIISAPDEDSGELYATFAKIAPKLTEGEDYAVDIKEKAVSITEAGIEKVEQLLGVKNIYDEGGVRYVHHLEQALKAEIIFHRDQNYVVKDGEVIIVDEFTGRLMPGRRWSEGIHQAVEAKEGVKIQKESRTLATITFQNYFRLYKKLAGMTGTAQSSAEEFHKVYSLDAISVPTNKPNIRKDLPDKIFKNEAGKFRAIVQEIKERNATGQPVLVGTVSIDKNEYLSLMLQREGILHTLLNAKNHEKEGEIIAQAGRYGSVTIATNIAGRGVDIILGGNPPDKEMQEKVLVTGGLHVIGTERHEARRIDDQLRGRAGRQGDPGSSQFFVSTEDELVKRFGGDSLKNIMERLGVGEDDVIENRFVSNAIQQAQTRIEGYNFDARKYILEYDDVMNKQRETIYGLRRQILFAESSKPIIEEYLNDYVEHISQFHTASHEWATKELTDSFEAVVGVDPEVSQQITSFAETRDAEGLKTFMHDYVAKRYVKREEELGTDQIRMLEKLVLLRTIDEIWVEHISSMEYLRGSVRLRAYGQRDPLAEYKVEGQRMFSQLLDSIKAQVVDAIFKVSMMHQPEKIKVIEGRESIEGETIVEKESQRATSVYNSEDDKIGRNDPCPCGSEKKYKKCGLLNTEEHQRLMSQK</sequence>
<comment type="function">
    <text evidence="15">Part of the Sec protein translocase complex. Interacts with the SecYEG preprotein conducting channel. Has a central role in coupling the hydrolysis of ATP to the transfer of proteins into and across the cell membrane, serving as an ATP-driven molecular motor driving the stepwise translocation of polypeptide chains across the membrane.</text>
</comment>
<evidence type="ECO:0000256" key="7">
    <source>
        <dbReference type="ARBA" id="ARBA00022723"/>
    </source>
</evidence>
<evidence type="ECO:0000256" key="16">
    <source>
        <dbReference type="RuleBase" id="RU003874"/>
    </source>
</evidence>
<dbReference type="AlphaFoldDB" id="A0A1F8EE15"/>
<dbReference type="GO" id="GO:0005524">
    <property type="term" value="F:ATP binding"/>
    <property type="evidence" value="ECO:0007669"/>
    <property type="project" value="UniProtKB-UniRule"/>
</dbReference>
<dbReference type="SUPFAM" id="SSF52540">
    <property type="entry name" value="P-loop containing nucleoside triphosphate hydrolases"/>
    <property type="match status" value="2"/>
</dbReference>
<dbReference type="SMART" id="SM00958">
    <property type="entry name" value="SecA_PP_bind"/>
    <property type="match status" value="1"/>
</dbReference>
<dbReference type="PROSITE" id="PS51196">
    <property type="entry name" value="SECA_MOTOR_DEAD"/>
    <property type="match status" value="1"/>
</dbReference>
<dbReference type="SMART" id="SM00957">
    <property type="entry name" value="SecA_DEAD"/>
    <property type="match status" value="1"/>
</dbReference>
<dbReference type="InterPro" id="IPR044722">
    <property type="entry name" value="SecA_SF2_C"/>
</dbReference>
<keyword evidence="14 15" id="KW-0472">Membrane</keyword>
<evidence type="ECO:0000259" key="17">
    <source>
        <dbReference type="PROSITE" id="PS51192"/>
    </source>
</evidence>
<evidence type="ECO:0000256" key="1">
    <source>
        <dbReference type="ARBA" id="ARBA00001947"/>
    </source>
</evidence>
<dbReference type="PROSITE" id="PS51192">
    <property type="entry name" value="HELICASE_ATP_BIND_1"/>
    <property type="match status" value="1"/>
</dbReference>
<feature type="binding site" evidence="15">
    <location>
        <begin position="103"/>
        <end position="107"/>
    </location>
    <ligand>
        <name>ATP</name>
        <dbReference type="ChEBI" id="CHEBI:30616"/>
    </ligand>
</feature>
<dbReference type="FunFam" id="3.40.50.300:FF:000429">
    <property type="entry name" value="Preprotein translocase subunit SecA"/>
    <property type="match status" value="1"/>
</dbReference>
<dbReference type="Gene3D" id="3.90.1440.10">
    <property type="entry name" value="SecA, preprotein cross-linking domain"/>
    <property type="match status" value="1"/>
</dbReference>
<dbReference type="InterPro" id="IPR001650">
    <property type="entry name" value="Helicase_C-like"/>
</dbReference>
<evidence type="ECO:0000256" key="12">
    <source>
        <dbReference type="ARBA" id="ARBA00022967"/>
    </source>
</evidence>
<dbReference type="GO" id="GO:0017038">
    <property type="term" value="P:protein import"/>
    <property type="evidence" value="ECO:0007669"/>
    <property type="project" value="InterPro"/>
</dbReference>
<feature type="domain" description="SecA family profile" evidence="19">
    <location>
        <begin position="1"/>
        <end position="614"/>
    </location>
</feature>
<dbReference type="PANTHER" id="PTHR30612:SF0">
    <property type="entry name" value="CHLOROPLAST PROTEIN-TRANSPORTING ATPASE"/>
    <property type="match status" value="1"/>
</dbReference>
<dbReference type="Proteomes" id="UP000178520">
    <property type="component" value="Unassembled WGS sequence"/>
</dbReference>
<dbReference type="Pfam" id="PF01043">
    <property type="entry name" value="SecA_PP_bind"/>
    <property type="match status" value="1"/>
</dbReference>
<keyword evidence="7" id="KW-0479">Metal-binding</keyword>
<dbReference type="GO" id="GO:0065002">
    <property type="term" value="P:intracellular protein transmembrane transport"/>
    <property type="evidence" value="ECO:0007669"/>
    <property type="project" value="UniProtKB-UniRule"/>
</dbReference>
<feature type="binding site" evidence="15">
    <location>
        <position position="527"/>
    </location>
    <ligand>
        <name>ATP</name>
        <dbReference type="ChEBI" id="CHEBI:30616"/>
    </ligand>
</feature>
<dbReference type="InterPro" id="IPR014018">
    <property type="entry name" value="SecA_motor_DEAD"/>
</dbReference>
<dbReference type="CDD" id="cd17928">
    <property type="entry name" value="DEXDc_SecA"/>
    <property type="match status" value="1"/>
</dbReference>
<dbReference type="GO" id="GO:0008564">
    <property type="term" value="F:protein-exporting ATPase activity"/>
    <property type="evidence" value="ECO:0007669"/>
    <property type="project" value="UniProtKB-EC"/>
</dbReference>
<dbReference type="InterPro" id="IPR014001">
    <property type="entry name" value="Helicase_ATP-bd"/>
</dbReference>